<reference evidence="1" key="1">
    <citation type="submission" date="2021-06" db="EMBL/GenBank/DDBJ databases">
        <title>Halomicroarcula sp. F24A a new haloarchaeum isolated from saline soil.</title>
        <authorList>
            <person name="Duran-Viseras A."/>
            <person name="Sanchez-Porro C."/>
            <person name="Ventosa A."/>
        </authorList>
    </citation>
    <scope>NUCLEOTIDE SEQUENCE</scope>
    <source>
        <strain evidence="1">F24A</strain>
    </source>
</reference>
<accession>A0A8J8CB53</accession>
<organism evidence="1 2">
    <name type="scientific">Haloarcula salinisoli</name>
    <dbReference type="NCBI Taxonomy" id="2487746"/>
    <lineage>
        <taxon>Archaea</taxon>
        <taxon>Methanobacteriati</taxon>
        <taxon>Methanobacteriota</taxon>
        <taxon>Stenosarchaea group</taxon>
        <taxon>Halobacteria</taxon>
        <taxon>Halobacteriales</taxon>
        <taxon>Haloarculaceae</taxon>
        <taxon>Haloarcula</taxon>
    </lineage>
</organism>
<proteinExistence type="predicted"/>
<name>A0A8J8CB53_9EURY</name>
<dbReference type="AlphaFoldDB" id="A0A8J8CB53"/>
<dbReference type="InterPro" id="IPR006311">
    <property type="entry name" value="TAT_signal"/>
</dbReference>
<keyword evidence="2" id="KW-1185">Reference proteome</keyword>
<dbReference type="RefSeq" id="WP_220590058.1">
    <property type="nucleotide sequence ID" value="NZ_RKLQ01000006.1"/>
</dbReference>
<dbReference type="Proteomes" id="UP000783863">
    <property type="component" value="Unassembled WGS sequence"/>
</dbReference>
<dbReference type="PROSITE" id="PS51318">
    <property type="entry name" value="TAT"/>
    <property type="match status" value="1"/>
</dbReference>
<comment type="caution">
    <text evidence="1">The sequence shown here is derived from an EMBL/GenBank/DDBJ whole genome shotgun (WGS) entry which is preliminary data.</text>
</comment>
<evidence type="ECO:0008006" key="3">
    <source>
        <dbReference type="Google" id="ProtNLM"/>
    </source>
</evidence>
<dbReference type="InterPro" id="IPR011050">
    <property type="entry name" value="Pectin_lyase_fold/virulence"/>
</dbReference>
<evidence type="ECO:0000313" key="2">
    <source>
        <dbReference type="Proteomes" id="UP000783863"/>
    </source>
</evidence>
<sequence length="334" mass="33568">MARDDTGGDAGKAHHTSRRAVLRAAGAASLALGAGGVASAQSNTETVVDLGNEGLTDGDSIDSYLETHLADGVEVQIPAGTYSYTGAGLGGEYANAALVGSADGVEFQRPEDAETTVTPTITATGGTVRIENITVTGASGQAQSRWEVGAVADASVHLLNVNFPDGSVESSESMGVYAQESHAGLLWVKSCHFAAFANVALDVSDPAGSGNGRAVVEDCSFVNTGTAAVRVGPDNSAVQGSYFEATAAAPAGTDGTSQHGVQVPVSGGNLTLSDCEFNWAGPGTSVVDFAGGGEGGSGTLQNLRVGYGDQETLFTTGWDIEAGWTGESINVSEA</sequence>
<gene>
    <name evidence="1" type="ORF">EGD98_19655</name>
</gene>
<dbReference type="SUPFAM" id="SSF51126">
    <property type="entry name" value="Pectin lyase-like"/>
    <property type="match status" value="1"/>
</dbReference>
<evidence type="ECO:0000313" key="1">
    <source>
        <dbReference type="EMBL" id="MBX0305864.1"/>
    </source>
</evidence>
<dbReference type="EMBL" id="RKLQ01000006">
    <property type="protein sequence ID" value="MBX0305864.1"/>
    <property type="molecule type" value="Genomic_DNA"/>
</dbReference>
<protein>
    <recommendedName>
        <fullName evidence="3">Right handed beta helix region</fullName>
    </recommendedName>
</protein>